<gene>
    <name evidence="2" type="ORF">ACFSBT_06075</name>
</gene>
<dbReference type="Proteomes" id="UP001597187">
    <property type="component" value="Unassembled WGS sequence"/>
</dbReference>
<evidence type="ECO:0000256" key="1">
    <source>
        <dbReference type="SAM" id="MobiDB-lite"/>
    </source>
</evidence>
<reference evidence="2 3" key="1">
    <citation type="journal article" date="2019" name="Int. J. Syst. Evol. Microbiol.">
        <title>The Global Catalogue of Microorganisms (GCM) 10K type strain sequencing project: providing services to taxonomists for standard genome sequencing and annotation.</title>
        <authorList>
            <consortium name="The Broad Institute Genomics Platform"/>
            <consortium name="The Broad Institute Genome Sequencing Center for Infectious Disease"/>
            <person name="Wu L."/>
            <person name="Ma J."/>
        </authorList>
    </citation>
    <scope>NUCLEOTIDE SEQUENCE [LARGE SCALE GENOMIC DNA]</scope>
    <source>
        <strain evidence="2 3">CGMCC 1.12563</strain>
    </source>
</reference>
<dbReference type="RefSeq" id="WP_250872822.1">
    <property type="nucleotide sequence ID" value="NZ_JALXFV010000003.1"/>
</dbReference>
<name>A0ABD6AT14_9EURY</name>
<proteinExistence type="predicted"/>
<accession>A0ABD6AT14</accession>
<dbReference type="AlphaFoldDB" id="A0ABD6AT14"/>
<evidence type="ECO:0008006" key="4">
    <source>
        <dbReference type="Google" id="ProtNLM"/>
    </source>
</evidence>
<feature type="compositionally biased region" description="Polar residues" evidence="1">
    <location>
        <begin position="47"/>
        <end position="58"/>
    </location>
</feature>
<comment type="caution">
    <text evidence="2">The sequence shown here is derived from an EMBL/GenBank/DDBJ whole genome shotgun (WGS) entry which is preliminary data.</text>
</comment>
<feature type="region of interest" description="Disordered" evidence="1">
    <location>
        <begin position="1"/>
        <end position="21"/>
    </location>
</feature>
<protein>
    <recommendedName>
        <fullName evidence="4">Fibronectin type-III domain-containing protein</fullName>
    </recommendedName>
</protein>
<evidence type="ECO:0000313" key="2">
    <source>
        <dbReference type="EMBL" id="MFD1512846.1"/>
    </source>
</evidence>
<feature type="region of interest" description="Disordered" evidence="1">
    <location>
        <begin position="35"/>
        <end position="71"/>
    </location>
</feature>
<keyword evidence="3" id="KW-1185">Reference proteome</keyword>
<dbReference type="EMBL" id="JBHUDC010000003">
    <property type="protein sequence ID" value="MFD1512846.1"/>
    <property type="molecule type" value="Genomic_DNA"/>
</dbReference>
<evidence type="ECO:0000313" key="3">
    <source>
        <dbReference type="Proteomes" id="UP001597187"/>
    </source>
</evidence>
<sequence length="668" mass="69716">MSNTNVNVTGAPFVDDSNVSKSGVTTDEACSFTQIGGGGSGSVSVSTDAPSSVTTTDATLEGTLDSLGGSSSVSVSFEYRENGVSSWTSTSSSSQSSTGSFSEQVGGLTADTTYEYRAVADAETGTTVSFTTDTDTSSSLVAEADTVALTPSQWTSVSLSKSFTDPIVVAKPASYAGSDPVHARLRNVSSGGFEITLEEWDYQDGTHATETVTYLVVERGTFASSDGSLVETGTVSTDEATATVALGGDFSAAPLVFTQPQTENDALPVVTRNDNVTSSGFETELQTELGVNAHGTETVGYIAVEDGLTDLDGIAVETGNTGNNVSDDWYSVGFQSAPSSPGLLADMQTANGGDPCTLRHRNLDSSGVELQVDEEQSGDTEVAHGSETVGYLALDGSGTQTPTESFAEVGSETTDQATSTTRHSVSLAQSYDNPVVIMNPASYNDSEPVHPRVRDVTSTGFDFELEKWDYTAGNHGTETVGYAVFEEGQHTTDDGTKIEVGTTTTTDSWTSVSLSQSFGTTPIVFTQSMTFNGGAPIVTRNRNVTTSGFDVRVQEEMALGGHSVETIGYVAIEPGTTSINGTAMEVGDTGLSVSDDWYAIGFTDSFGSPTFLADGQTTNGGETAGIRYRDLTGSGAEVFMEEEQSEDTETSHANENVGYWVFEGTGTL</sequence>
<organism evidence="2 3">
    <name type="scientific">Halomarina rubra</name>
    <dbReference type="NCBI Taxonomy" id="2071873"/>
    <lineage>
        <taxon>Archaea</taxon>
        <taxon>Methanobacteriati</taxon>
        <taxon>Methanobacteriota</taxon>
        <taxon>Stenosarchaea group</taxon>
        <taxon>Halobacteria</taxon>
        <taxon>Halobacteriales</taxon>
        <taxon>Natronomonadaceae</taxon>
        <taxon>Halomarina</taxon>
    </lineage>
</organism>